<dbReference type="InterPro" id="IPR029787">
    <property type="entry name" value="Nucleotide_cyclase"/>
</dbReference>
<feature type="transmembrane region" description="Helical" evidence="1">
    <location>
        <begin position="228"/>
        <end position="250"/>
    </location>
</feature>
<dbReference type="InterPro" id="IPR001633">
    <property type="entry name" value="EAL_dom"/>
</dbReference>
<evidence type="ECO:0008006" key="8">
    <source>
        <dbReference type="Google" id="ProtNLM"/>
    </source>
</evidence>
<dbReference type="CDD" id="cd01948">
    <property type="entry name" value="EAL"/>
    <property type="match status" value="1"/>
</dbReference>
<comment type="caution">
    <text evidence="6">The sequence shown here is derived from an EMBL/GenBank/DDBJ whole genome shotgun (WGS) entry which is preliminary data.</text>
</comment>
<feature type="domain" description="GGDEF" evidence="5">
    <location>
        <begin position="422"/>
        <end position="560"/>
    </location>
</feature>
<evidence type="ECO:0000259" key="4">
    <source>
        <dbReference type="PROSITE" id="PS50883"/>
    </source>
</evidence>
<reference evidence="7" key="1">
    <citation type="journal article" date="2019" name="Int. J. Syst. Evol. Microbiol.">
        <title>The Global Catalogue of Microorganisms (GCM) 10K type strain sequencing project: providing services to taxonomists for standard genome sequencing and annotation.</title>
        <authorList>
            <consortium name="The Broad Institute Genomics Platform"/>
            <consortium name="The Broad Institute Genome Sequencing Center for Infectious Disease"/>
            <person name="Wu L."/>
            <person name="Ma J."/>
        </authorList>
    </citation>
    <scope>NUCLEOTIDE SEQUENCE [LARGE SCALE GENOMIC DNA]</scope>
    <source>
        <strain evidence="7">CGMCC 1.12923</strain>
    </source>
</reference>
<dbReference type="Pfam" id="PF08448">
    <property type="entry name" value="PAS_4"/>
    <property type="match status" value="1"/>
</dbReference>
<evidence type="ECO:0000259" key="5">
    <source>
        <dbReference type="PROSITE" id="PS50887"/>
    </source>
</evidence>
<keyword evidence="1" id="KW-1133">Transmembrane helix</keyword>
<dbReference type="Gene3D" id="3.30.70.270">
    <property type="match status" value="1"/>
</dbReference>
<evidence type="ECO:0000313" key="7">
    <source>
        <dbReference type="Proteomes" id="UP000614272"/>
    </source>
</evidence>
<dbReference type="Pfam" id="PF00563">
    <property type="entry name" value="EAL"/>
    <property type="match status" value="1"/>
</dbReference>
<feature type="domain" description="PAS" evidence="2">
    <location>
        <begin position="264"/>
        <end position="334"/>
    </location>
</feature>
<dbReference type="InterPro" id="IPR000014">
    <property type="entry name" value="PAS"/>
</dbReference>
<gene>
    <name evidence="6" type="ORF">GCM10011357_02550</name>
</gene>
<dbReference type="InterPro" id="IPR052155">
    <property type="entry name" value="Biofilm_reg_signaling"/>
</dbReference>
<organism evidence="6 7">
    <name type="scientific">Lacimicrobium alkaliphilum</name>
    <dbReference type="NCBI Taxonomy" id="1526571"/>
    <lineage>
        <taxon>Bacteria</taxon>
        <taxon>Pseudomonadati</taxon>
        <taxon>Pseudomonadota</taxon>
        <taxon>Gammaproteobacteria</taxon>
        <taxon>Alteromonadales</taxon>
        <taxon>Alteromonadaceae</taxon>
        <taxon>Lacimicrobium</taxon>
    </lineage>
</organism>
<dbReference type="Pfam" id="PF00990">
    <property type="entry name" value="GGDEF"/>
    <property type="match status" value="1"/>
</dbReference>
<dbReference type="EMBL" id="BMGJ01000001">
    <property type="protein sequence ID" value="GGD50113.1"/>
    <property type="molecule type" value="Genomic_DNA"/>
</dbReference>
<dbReference type="SMART" id="SM00062">
    <property type="entry name" value="PBPb"/>
    <property type="match status" value="1"/>
</dbReference>
<evidence type="ECO:0000259" key="3">
    <source>
        <dbReference type="PROSITE" id="PS50113"/>
    </source>
</evidence>
<sequence>MGVYNNPPKILTDEQGNISGIQGDILSEVAKREGWQLETVECHWELCLRWIEQGEIDILPDVAWTETRESAMDFHQVPALMSWSQLYGTKNQKLSSLLDLQDKRLAVLQGSVQQSYLENLVSNFELRVTWVPQKNIAESFRAVSEGRADVVASNQYIGEKLASELNLSSSPVMFLPNKLFYVTPPGRHSGVLSTLDRYLQNWKRDPDSPYYLILEKWSIQQARSIPAYVWWLVAALVSGLLLALVISQLLRRRVSRIGAHLRATETRLTTILNSVDAFIFIKDKERRYRYVNQKVCDLLGYSEEQIIGSTDESFFDPHTCAVLAEADIRVLETGERITNEESTLLTGGGTEITSTSVKLPLRDTRGNIYALCGIATDISEYRQTQQKLHQLAYFDPLTELPNRRLLLDRLHKALMHAKTSGSEGAILLIDLDNFKTLNDTQGHAAGDQLLRQAAARLGEGLHGKETLGRLSADEFLLVLEGLGKNMDDAVNFATSQARTLLEKMSQPYVLNSGPFSGSASVGVVMFSDAKGSVETLLKEADLALCDAKDAGRNTMRFYNPVMQTKVNHQSQMEAALRRALEGDNLQLHLQPQFDEGHKVFAMEALLRWQDPDMGWVSPADFIPVAESSGQIVPLGEWVMQKACQLLAGWQHHAAMKELILAVNISARQFYHPHFVEHIQSCIAHTGIDPHYLELEITESLLIDDLENTINKMNLLRGMGIRFSLDDFGTGYASLGYLKRLPLSSLKIDQTFVRDLLSDPNDEAIVSTIVALGKSLELKVIAEGVETLEQEERLKALKCQAFQGYYFGRPAPAEHWLETL</sequence>
<dbReference type="InterPro" id="IPR000160">
    <property type="entry name" value="GGDEF_dom"/>
</dbReference>
<dbReference type="NCBIfam" id="TIGR00254">
    <property type="entry name" value="GGDEF"/>
    <property type="match status" value="1"/>
</dbReference>
<dbReference type="InterPro" id="IPR035965">
    <property type="entry name" value="PAS-like_dom_sf"/>
</dbReference>
<keyword evidence="7" id="KW-1185">Reference proteome</keyword>
<dbReference type="SMART" id="SM00091">
    <property type="entry name" value="PAS"/>
    <property type="match status" value="1"/>
</dbReference>
<dbReference type="PROSITE" id="PS50887">
    <property type="entry name" value="GGDEF"/>
    <property type="match status" value="1"/>
</dbReference>
<dbReference type="PROSITE" id="PS50112">
    <property type="entry name" value="PAS"/>
    <property type="match status" value="1"/>
</dbReference>
<accession>A0ABQ1QWQ5</accession>
<dbReference type="InterPro" id="IPR013656">
    <property type="entry name" value="PAS_4"/>
</dbReference>
<feature type="domain" description="EAL" evidence="4">
    <location>
        <begin position="569"/>
        <end position="819"/>
    </location>
</feature>
<dbReference type="CDD" id="cd00130">
    <property type="entry name" value="PAS"/>
    <property type="match status" value="1"/>
</dbReference>
<dbReference type="SUPFAM" id="SSF141868">
    <property type="entry name" value="EAL domain-like"/>
    <property type="match status" value="1"/>
</dbReference>
<dbReference type="InterPro" id="IPR000700">
    <property type="entry name" value="PAS-assoc_C"/>
</dbReference>
<name>A0ABQ1QWQ5_9ALTE</name>
<dbReference type="SUPFAM" id="SSF55785">
    <property type="entry name" value="PYP-like sensor domain (PAS domain)"/>
    <property type="match status" value="1"/>
</dbReference>
<dbReference type="NCBIfam" id="TIGR00229">
    <property type="entry name" value="sensory_box"/>
    <property type="match status" value="1"/>
</dbReference>
<proteinExistence type="predicted"/>
<dbReference type="Gene3D" id="3.20.20.450">
    <property type="entry name" value="EAL domain"/>
    <property type="match status" value="1"/>
</dbReference>
<dbReference type="InterPro" id="IPR001638">
    <property type="entry name" value="Solute-binding_3/MltF_N"/>
</dbReference>
<dbReference type="Pfam" id="PF00497">
    <property type="entry name" value="SBP_bac_3"/>
    <property type="match status" value="1"/>
</dbReference>
<dbReference type="PROSITE" id="PS50113">
    <property type="entry name" value="PAC"/>
    <property type="match status" value="1"/>
</dbReference>
<dbReference type="Proteomes" id="UP000614272">
    <property type="component" value="Unassembled WGS sequence"/>
</dbReference>
<evidence type="ECO:0000313" key="6">
    <source>
        <dbReference type="EMBL" id="GGD50113.1"/>
    </source>
</evidence>
<dbReference type="InterPro" id="IPR043128">
    <property type="entry name" value="Rev_trsase/Diguanyl_cyclase"/>
</dbReference>
<dbReference type="Gene3D" id="3.30.450.20">
    <property type="entry name" value="PAS domain"/>
    <property type="match status" value="1"/>
</dbReference>
<dbReference type="SMART" id="SM00052">
    <property type="entry name" value="EAL"/>
    <property type="match status" value="1"/>
</dbReference>
<protein>
    <recommendedName>
        <fullName evidence="8">Diguanylate cyclase</fullName>
    </recommendedName>
</protein>
<dbReference type="PROSITE" id="PS50883">
    <property type="entry name" value="EAL"/>
    <property type="match status" value="1"/>
</dbReference>
<dbReference type="SUPFAM" id="SSF53850">
    <property type="entry name" value="Periplasmic binding protein-like II"/>
    <property type="match status" value="1"/>
</dbReference>
<dbReference type="PANTHER" id="PTHR44757:SF2">
    <property type="entry name" value="BIOFILM ARCHITECTURE MAINTENANCE PROTEIN MBAA"/>
    <property type="match status" value="1"/>
</dbReference>
<dbReference type="CDD" id="cd01949">
    <property type="entry name" value="GGDEF"/>
    <property type="match status" value="1"/>
</dbReference>
<keyword evidence="1" id="KW-0812">Transmembrane</keyword>
<dbReference type="SMART" id="SM00267">
    <property type="entry name" value="GGDEF"/>
    <property type="match status" value="1"/>
</dbReference>
<evidence type="ECO:0000259" key="2">
    <source>
        <dbReference type="PROSITE" id="PS50112"/>
    </source>
</evidence>
<dbReference type="Gene3D" id="3.40.190.10">
    <property type="entry name" value="Periplasmic binding protein-like II"/>
    <property type="match status" value="2"/>
</dbReference>
<feature type="domain" description="PAC" evidence="3">
    <location>
        <begin position="338"/>
        <end position="390"/>
    </location>
</feature>
<keyword evidence="1" id="KW-0472">Membrane</keyword>
<dbReference type="PANTHER" id="PTHR44757">
    <property type="entry name" value="DIGUANYLATE CYCLASE DGCP"/>
    <property type="match status" value="1"/>
</dbReference>
<evidence type="ECO:0000256" key="1">
    <source>
        <dbReference type="SAM" id="Phobius"/>
    </source>
</evidence>
<dbReference type="SUPFAM" id="SSF55073">
    <property type="entry name" value="Nucleotide cyclase"/>
    <property type="match status" value="1"/>
</dbReference>
<dbReference type="InterPro" id="IPR035919">
    <property type="entry name" value="EAL_sf"/>
</dbReference>